<organism evidence="1 2">
    <name type="scientific">Pistacia integerrima</name>
    <dbReference type="NCBI Taxonomy" id="434235"/>
    <lineage>
        <taxon>Eukaryota</taxon>
        <taxon>Viridiplantae</taxon>
        <taxon>Streptophyta</taxon>
        <taxon>Embryophyta</taxon>
        <taxon>Tracheophyta</taxon>
        <taxon>Spermatophyta</taxon>
        <taxon>Magnoliopsida</taxon>
        <taxon>eudicotyledons</taxon>
        <taxon>Gunneridae</taxon>
        <taxon>Pentapetalae</taxon>
        <taxon>rosids</taxon>
        <taxon>malvids</taxon>
        <taxon>Sapindales</taxon>
        <taxon>Anacardiaceae</taxon>
        <taxon>Pistacia</taxon>
    </lineage>
</organism>
<proteinExistence type="predicted"/>
<gene>
    <name evidence="1" type="ORF">Pint_28742</name>
</gene>
<evidence type="ECO:0000313" key="2">
    <source>
        <dbReference type="Proteomes" id="UP001163603"/>
    </source>
</evidence>
<evidence type="ECO:0000313" key="1">
    <source>
        <dbReference type="EMBL" id="KAJ0039632.1"/>
    </source>
</evidence>
<dbReference type="EMBL" id="CM047740">
    <property type="protein sequence ID" value="KAJ0039632.1"/>
    <property type="molecule type" value="Genomic_DNA"/>
</dbReference>
<reference evidence="2" key="1">
    <citation type="journal article" date="2023" name="G3 (Bethesda)">
        <title>Genome assembly and association tests identify interacting loci associated with vigor, precocity, and sex in interspecific pistachio rootstocks.</title>
        <authorList>
            <person name="Palmer W."/>
            <person name="Jacygrad E."/>
            <person name="Sagayaradj S."/>
            <person name="Cavanaugh K."/>
            <person name="Han R."/>
            <person name="Bertier L."/>
            <person name="Beede B."/>
            <person name="Kafkas S."/>
            <person name="Golino D."/>
            <person name="Preece J."/>
            <person name="Michelmore R."/>
        </authorList>
    </citation>
    <scope>NUCLEOTIDE SEQUENCE [LARGE SCALE GENOMIC DNA]</scope>
</reference>
<dbReference type="Proteomes" id="UP001163603">
    <property type="component" value="Chromosome 5"/>
</dbReference>
<name>A0ACC0YPZ8_9ROSI</name>
<comment type="caution">
    <text evidence="1">The sequence shown here is derived from an EMBL/GenBank/DDBJ whole genome shotgun (WGS) entry which is preliminary data.</text>
</comment>
<protein>
    <submittedName>
        <fullName evidence="1">Uncharacterized protein</fullName>
    </submittedName>
</protein>
<accession>A0ACC0YPZ8</accession>
<keyword evidence="2" id="KW-1185">Reference proteome</keyword>
<sequence length="143" mass="15260">MRMGSAGVLSGATIPTVVNVGAVFSFNSTIGRLVKVAIDAAVEDANSSPSIIGGTKLKLTMQDTNYSGFPAMLEALVLLEKENVAIIGPQFSVTAHLVSNIANELQVPLLSFSATDPALSPLQYPFFVRTIQSDLFSRYSRYC</sequence>